<reference evidence="11 12" key="1">
    <citation type="submission" date="2020-07" db="EMBL/GenBank/DDBJ databases">
        <title>Sequencing the genomes of 1000 actinobacteria strains.</title>
        <authorList>
            <person name="Klenk H.-P."/>
        </authorList>
    </citation>
    <scope>NUCLEOTIDE SEQUENCE [LARGE SCALE GENOMIC DNA]</scope>
    <source>
        <strain evidence="11 12">DSM 103164</strain>
    </source>
</reference>
<keyword evidence="12" id="KW-1185">Reference proteome</keyword>
<dbReference type="Gene3D" id="3.40.47.10">
    <property type="match status" value="2"/>
</dbReference>
<feature type="domain" description="Thiolase C-terminal" evidence="10">
    <location>
        <begin position="282"/>
        <end position="407"/>
    </location>
</feature>
<evidence type="ECO:0000256" key="6">
    <source>
        <dbReference type="ARBA" id="ARBA00040529"/>
    </source>
</evidence>
<dbReference type="RefSeq" id="WP_179443729.1">
    <property type="nucleotide sequence ID" value="NZ_JACBZS010000001.1"/>
</dbReference>
<dbReference type="Pfam" id="PF02803">
    <property type="entry name" value="Thiolase_C"/>
    <property type="match status" value="1"/>
</dbReference>
<comment type="similarity">
    <text evidence="1 8">Belongs to the thiolase-like superfamily. Thiolase family.</text>
</comment>
<dbReference type="SUPFAM" id="SSF53901">
    <property type="entry name" value="Thiolase-like"/>
    <property type="match status" value="2"/>
</dbReference>
<accession>A0A7Z0D6B6</accession>
<dbReference type="PROSITE" id="PS00099">
    <property type="entry name" value="THIOLASE_3"/>
    <property type="match status" value="1"/>
</dbReference>
<evidence type="ECO:0000313" key="11">
    <source>
        <dbReference type="EMBL" id="NYI69692.1"/>
    </source>
</evidence>
<evidence type="ECO:0000256" key="7">
    <source>
        <dbReference type="PIRSR" id="PIRSR000429-1"/>
    </source>
</evidence>
<name>A0A7Z0D6B6_9ACTN</name>
<keyword evidence="4 8" id="KW-0012">Acyltransferase</keyword>
<dbReference type="PROSITE" id="PS00098">
    <property type="entry name" value="THIOLASE_1"/>
    <property type="match status" value="1"/>
</dbReference>
<dbReference type="EMBL" id="JACBZS010000001">
    <property type="protein sequence ID" value="NYI69692.1"/>
    <property type="molecule type" value="Genomic_DNA"/>
</dbReference>
<dbReference type="InterPro" id="IPR020613">
    <property type="entry name" value="Thiolase_CS"/>
</dbReference>
<dbReference type="InterPro" id="IPR020615">
    <property type="entry name" value="Thiolase_acyl_enz_int_AS"/>
</dbReference>
<dbReference type="AlphaFoldDB" id="A0A7Z0D6B6"/>
<proteinExistence type="inferred from homology"/>
<protein>
    <recommendedName>
        <fullName evidence="6">Probable acetyl-CoA acetyltransferase</fullName>
        <ecNumber evidence="2">2.3.1.9</ecNumber>
    </recommendedName>
    <alternativeName>
        <fullName evidence="5">Acetoacetyl-CoA thiolase</fullName>
    </alternativeName>
</protein>
<dbReference type="Proteomes" id="UP000527616">
    <property type="component" value="Unassembled WGS sequence"/>
</dbReference>
<dbReference type="GO" id="GO:0003985">
    <property type="term" value="F:acetyl-CoA C-acetyltransferase activity"/>
    <property type="evidence" value="ECO:0007669"/>
    <property type="project" value="UniProtKB-EC"/>
</dbReference>
<dbReference type="PANTHER" id="PTHR18919">
    <property type="entry name" value="ACETYL-COA C-ACYLTRANSFERASE"/>
    <property type="match status" value="1"/>
</dbReference>
<dbReference type="NCBIfam" id="TIGR01930">
    <property type="entry name" value="AcCoA-C-Actrans"/>
    <property type="match status" value="1"/>
</dbReference>
<evidence type="ECO:0000256" key="8">
    <source>
        <dbReference type="RuleBase" id="RU003557"/>
    </source>
</evidence>
<evidence type="ECO:0000256" key="4">
    <source>
        <dbReference type="ARBA" id="ARBA00023315"/>
    </source>
</evidence>
<feature type="active site" description="Acyl-thioester intermediate" evidence="7">
    <location>
        <position position="101"/>
    </location>
</feature>
<comment type="caution">
    <text evidence="11">The sequence shown here is derived from an EMBL/GenBank/DDBJ whole genome shotgun (WGS) entry which is preliminary data.</text>
</comment>
<gene>
    <name evidence="11" type="ORF">GGQ54_000252</name>
</gene>
<evidence type="ECO:0000259" key="9">
    <source>
        <dbReference type="Pfam" id="PF00108"/>
    </source>
</evidence>
<organism evidence="11 12">
    <name type="scientific">Naumannella cuiyingiana</name>
    <dbReference type="NCBI Taxonomy" id="1347891"/>
    <lineage>
        <taxon>Bacteria</taxon>
        <taxon>Bacillati</taxon>
        <taxon>Actinomycetota</taxon>
        <taxon>Actinomycetes</taxon>
        <taxon>Propionibacteriales</taxon>
        <taxon>Propionibacteriaceae</taxon>
        <taxon>Naumannella</taxon>
    </lineage>
</organism>
<keyword evidence="3 8" id="KW-0808">Transferase</keyword>
<evidence type="ECO:0000256" key="5">
    <source>
        <dbReference type="ARBA" id="ARBA00030755"/>
    </source>
</evidence>
<dbReference type="Pfam" id="PF00108">
    <property type="entry name" value="Thiolase_N"/>
    <property type="match status" value="1"/>
</dbReference>
<dbReference type="CDD" id="cd00751">
    <property type="entry name" value="thiolase"/>
    <property type="match status" value="1"/>
</dbReference>
<dbReference type="PANTHER" id="PTHR18919:SF107">
    <property type="entry name" value="ACETYL-COA ACETYLTRANSFERASE, CYTOSOLIC"/>
    <property type="match status" value="1"/>
</dbReference>
<feature type="active site" description="Proton acceptor" evidence="7">
    <location>
        <position position="395"/>
    </location>
</feature>
<dbReference type="PROSITE" id="PS00737">
    <property type="entry name" value="THIOLASE_2"/>
    <property type="match status" value="1"/>
</dbReference>
<feature type="active site" description="Proton acceptor" evidence="7">
    <location>
        <position position="365"/>
    </location>
</feature>
<dbReference type="EC" id="2.3.1.9" evidence="2"/>
<dbReference type="PIRSF" id="PIRSF000429">
    <property type="entry name" value="Ac-CoA_Ac_transf"/>
    <property type="match status" value="1"/>
</dbReference>
<dbReference type="InterPro" id="IPR020616">
    <property type="entry name" value="Thiolase_N"/>
</dbReference>
<feature type="domain" description="Thiolase N-terminal" evidence="9">
    <location>
        <begin position="18"/>
        <end position="273"/>
    </location>
</feature>
<dbReference type="InterPro" id="IPR020617">
    <property type="entry name" value="Thiolase_C"/>
</dbReference>
<evidence type="ECO:0000313" key="12">
    <source>
        <dbReference type="Proteomes" id="UP000527616"/>
    </source>
</evidence>
<evidence type="ECO:0000259" key="10">
    <source>
        <dbReference type="Pfam" id="PF02803"/>
    </source>
</evidence>
<evidence type="ECO:0000256" key="3">
    <source>
        <dbReference type="ARBA" id="ARBA00022679"/>
    </source>
</evidence>
<dbReference type="InterPro" id="IPR020610">
    <property type="entry name" value="Thiolase_AS"/>
</dbReference>
<sequence>MASQGTQARDDRRGGGSYIVGGARTPFGKLLGGLASLSATDLGGLAIAGALERSGVDPGEIDYVIMGQVLPAGAGQLPARQAAVKAGIAMDVPAMTINKVCLSGLTAVAMADQLIRAGEAEVVVAGGMESMTAAPHLLTGSRAGYKYGEVTAADHMALDALTDVYTDQSMGALTEQYNKGDVEVSRADGDAFAARSHQRAAASAGVLAEEIVEVRIPQRKGDPVVIAADEGVRGDATAEGLGKLRPAFAPDGTITAGSSSPISDGAAAVIVASPEAARRLGLTPIARIGGYGQVAGPDSSLQLQPANAIRRAAERDGIDVADLDVIEINEAFAAVGVASARSLGLDEQAIDDKINIHGGAIALGHPVGASGARLVLTLATELDRRGSGAGAAALCGGGGQGDALILHAVGD</sequence>
<evidence type="ECO:0000256" key="1">
    <source>
        <dbReference type="ARBA" id="ARBA00010982"/>
    </source>
</evidence>
<dbReference type="InterPro" id="IPR016039">
    <property type="entry name" value="Thiolase-like"/>
</dbReference>
<dbReference type="InterPro" id="IPR002155">
    <property type="entry name" value="Thiolase"/>
</dbReference>
<evidence type="ECO:0000256" key="2">
    <source>
        <dbReference type="ARBA" id="ARBA00012705"/>
    </source>
</evidence>